<organism evidence="3">
    <name type="scientific">marine sediment metagenome</name>
    <dbReference type="NCBI Taxonomy" id="412755"/>
    <lineage>
        <taxon>unclassified sequences</taxon>
        <taxon>metagenomes</taxon>
        <taxon>ecological metagenomes</taxon>
    </lineage>
</organism>
<dbReference type="InterPro" id="IPR007742">
    <property type="entry name" value="NosD_dom"/>
</dbReference>
<protein>
    <recommendedName>
        <fullName evidence="2">Periplasmic copper-binding protein NosD beta helix domain-containing protein</fullName>
    </recommendedName>
</protein>
<evidence type="ECO:0000259" key="2">
    <source>
        <dbReference type="Pfam" id="PF05048"/>
    </source>
</evidence>
<evidence type="ECO:0000256" key="1">
    <source>
        <dbReference type="SAM" id="Phobius"/>
    </source>
</evidence>
<dbReference type="Pfam" id="PF05048">
    <property type="entry name" value="NosD"/>
    <property type="match status" value="1"/>
</dbReference>
<accession>A0A0F9PAV3</accession>
<name>A0A0F9PAV3_9ZZZZ</name>
<dbReference type="SUPFAM" id="SSF51126">
    <property type="entry name" value="Pectin lyase-like"/>
    <property type="match status" value="1"/>
</dbReference>
<feature type="transmembrane region" description="Helical" evidence="1">
    <location>
        <begin position="296"/>
        <end position="315"/>
    </location>
</feature>
<keyword evidence="1" id="KW-0812">Transmembrane</keyword>
<dbReference type="InterPro" id="IPR006626">
    <property type="entry name" value="PbH1"/>
</dbReference>
<gene>
    <name evidence="3" type="ORF">LCGC14_0923140</name>
</gene>
<dbReference type="InterPro" id="IPR012334">
    <property type="entry name" value="Pectin_lyas_fold"/>
</dbReference>
<dbReference type="InterPro" id="IPR011050">
    <property type="entry name" value="Pectin_lyase_fold/virulence"/>
</dbReference>
<dbReference type="Gene3D" id="2.160.20.10">
    <property type="entry name" value="Single-stranded right-handed beta-helix, Pectin lyase-like"/>
    <property type="match status" value="1"/>
</dbReference>
<keyword evidence="1" id="KW-1133">Transmembrane helix</keyword>
<evidence type="ECO:0000313" key="3">
    <source>
        <dbReference type="EMBL" id="KKN21657.1"/>
    </source>
</evidence>
<dbReference type="NCBIfam" id="TIGR03804">
    <property type="entry name" value="para_beta_helix"/>
    <property type="match status" value="4"/>
</dbReference>
<dbReference type="SMART" id="SM00710">
    <property type="entry name" value="PbH1"/>
    <property type="match status" value="8"/>
</dbReference>
<reference evidence="3" key="1">
    <citation type="journal article" date="2015" name="Nature">
        <title>Complex archaea that bridge the gap between prokaryotes and eukaryotes.</title>
        <authorList>
            <person name="Spang A."/>
            <person name="Saw J.H."/>
            <person name="Jorgensen S.L."/>
            <person name="Zaremba-Niedzwiedzka K."/>
            <person name="Martijn J."/>
            <person name="Lind A.E."/>
            <person name="van Eijk R."/>
            <person name="Schleper C."/>
            <person name="Guy L."/>
            <person name="Ettema T.J."/>
        </authorList>
    </citation>
    <scope>NUCLEOTIDE SEQUENCE</scope>
</reference>
<sequence>MKSNLKSKIIILITLGIFFGFSTLSNDSLNSNERNRDESSDHGYDFTLNNKNLKISAVAGKIHIDNNWTAAKSAGIVTGNGTYSEPYIIDDLVIDAGGSGSGIWIENSNVYFKIENCTIYYAGPSGRSFKEAGIKLEMVSNGSLINNNASNSNVYGIFLYYSNNNTISGNTVNNNLKGIYLGGSDRNTVSGNTANNNLDGIYLGGSDRNTVSGNTVNNNNENGIRIKDSSNNTISGNTVNNNNLYSIRIKDSNYNIVSGNTLIGNFACIFETNSYGNVIENSNCDEDDGISFELNILIPVISGGAVIGVATILLIRRTLKGNLKIS</sequence>
<dbReference type="EMBL" id="LAZR01003129">
    <property type="protein sequence ID" value="KKN21657.1"/>
    <property type="molecule type" value="Genomic_DNA"/>
</dbReference>
<feature type="domain" description="Periplasmic copper-binding protein NosD beta helix" evidence="2">
    <location>
        <begin position="184"/>
        <end position="283"/>
    </location>
</feature>
<comment type="caution">
    <text evidence="3">The sequence shown here is derived from an EMBL/GenBank/DDBJ whole genome shotgun (WGS) entry which is preliminary data.</text>
</comment>
<dbReference type="InterPro" id="IPR022441">
    <property type="entry name" value="Para_beta_helix_rpt-2"/>
</dbReference>
<proteinExistence type="predicted"/>
<keyword evidence="1" id="KW-0472">Membrane</keyword>
<dbReference type="AlphaFoldDB" id="A0A0F9PAV3"/>